<dbReference type="EMBL" id="CAEKDK010000006">
    <property type="protein sequence ID" value="CAB4283408.1"/>
    <property type="molecule type" value="Genomic_DNA"/>
</dbReference>
<dbReference type="Proteomes" id="UP000507222">
    <property type="component" value="Unassembled WGS sequence"/>
</dbReference>
<accession>A0A6J5VBX9</accession>
<evidence type="ECO:0000256" key="1">
    <source>
        <dbReference type="SAM" id="MobiDB-lite"/>
    </source>
</evidence>
<reference evidence="2 3" key="1">
    <citation type="submission" date="2020-05" db="EMBL/GenBank/DDBJ databases">
        <authorList>
            <person name="Campoy J."/>
            <person name="Schneeberger K."/>
            <person name="Spophaly S."/>
        </authorList>
    </citation>
    <scope>NUCLEOTIDE SEQUENCE [LARGE SCALE GENOMIC DNA]</scope>
    <source>
        <strain evidence="2">PruArmRojPasFocal</strain>
    </source>
</reference>
<gene>
    <name evidence="2" type="ORF">CURHAP_LOCUS37912</name>
</gene>
<feature type="region of interest" description="Disordered" evidence="1">
    <location>
        <begin position="1"/>
        <end position="40"/>
    </location>
</feature>
<feature type="compositionally biased region" description="Polar residues" evidence="1">
    <location>
        <begin position="89"/>
        <end position="120"/>
    </location>
</feature>
<dbReference type="AlphaFoldDB" id="A0A6J5VBX9"/>
<feature type="compositionally biased region" description="Polar residues" evidence="1">
    <location>
        <begin position="130"/>
        <end position="139"/>
    </location>
</feature>
<sequence length="292" mass="31993">MANRSSMERKGKALLEPHHVASQFPTSSRNGTSLQPLEVKRYPNQISLNKAPQNPNANAMNFPSSVLLKKALSSLTEPPKSKSPGSSSTAHHANPTSTNYGNKIHTLSPSTIPTQANNIHLGSVPYPLAQPTNDGQGFNRSLPRNRRLPVVGTSGSAASALPYSRPGILGTSPAGSQGTVGPVIITGPVRRNVPRFHDSVQRGAVTNQYRQQLLANASMELRRRFPKVQVRGPIRDHDHEKLALATEEAHQWPVIYGHPLRDFDVTKGMYNGREDDHYYPFPAHLINIDDFS</sequence>
<evidence type="ECO:0000313" key="3">
    <source>
        <dbReference type="Proteomes" id="UP000507222"/>
    </source>
</evidence>
<organism evidence="2 3">
    <name type="scientific">Prunus armeniaca</name>
    <name type="common">Apricot</name>
    <name type="synonym">Armeniaca vulgaris</name>
    <dbReference type="NCBI Taxonomy" id="36596"/>
    <lineage>
        <taxon>Eukaryota</taxon>
        <taxon>Viridiplantae</taxon>
        <taxon>Streptophyta</taxon>
        <taxon>Embryophyta</taxon>
        <taxon>Tracheophyta</taxon>
        <taxon>Spermatophyta</taxon>
        <taxon>Magnoliopsida</taxon>
        <taxon>eudicotyledons</taxon>
        <taxon>Gunneridae</taxon>
        <taxon>Pentapetalae</taxon>
        <taxon>rosids</taxon>
        <taxon>fabids</taxon>
        <taxon>Rosales</taxon>
        <taxon>Rosaceae</taxon>
        <taxon>Amygdaloideae</taxon>
        <taxon>Amygdaleae</taxon>
        <taxon>Prunus</taxon>
    </lineage>
</organism>
<evidence type="ECO:0000313" key="2">
    <source>
        <dbReference type="EMBL" id="CAB4283408.1"/>
    </source>
</evidence>
<proteinExistence type="predicted"/>
<protein>
    <submittedName>
        <fullName evidence="2">Uncharacterized protein</fullName>
    </submittedName>
</protein>
<feature type="region of interest" description="Disordered" evidence="1">
    <location>
        <begin position="73"/>
        <end position="146"/>
    </location>
</feature>
<name>A0A6J5VBX9_PRUAR</name>
<feature type="compositionally biased region" description="Basic and acidic residues" evidence="1">
    <location>
        <begin position="1"/>
        <end position="19"/>
    </location>
</feature>
<feature type="compositionally biased region" description="Polar residues" evidence="1">
    <location>
        <begin position="23"/>
        <end position="35"/>
    </location>
</feature>